<dbReference type="NCBIfam" id="NF004396">
    <property type="entry name" value="PRK05753.1"/>
    <property type="match status" value="1"/>
</dbReference>
<dbReference type="InterPro" id="IPR001437">
    <property type="entry name" value="Tscrpt_elong_fac_GreA/B_C"/>
</dbReference>
<evidence type="ECO:0000313" key="3">
    <source>
        <dbReference type="EMBL" id="SED55130.1"/>
    </source>
</evidence>
<keyword evidence="3" id="KW-0648">Protein biosynthesis</keyword>
<dbReference type="InterPro" id="IPR023459">
    <property type="entry name" value="Tscrpt_elong_fac_GreA/B_fam"/>
</dbReference>
<dbReference type="Gene3D" id="3.10.50.30">
    <property type="entry name" value="Transcription elongation factor, GreA/GreB, C-terminal domain"/>
    <property type="match status" value="1"/>
</dbReference>
<dbReference type="Pfam" id="PF14760">
    <property type="entry name" value="Rnk_N"/>
    <property type="match status" value="1"/>
</dbReference>
<dbReference type="PANTHER" id="PTHR30437:SF5">
    <property type="entry name" value="REGULATOR OF NUCLEOSIDE DIPHOSPHATE KINASE"/>
    <property type="match status" value="1"/>
</dbReference>
<gene>
    <name evidence="3" type="ORF">SAMN05444171_4425</name>
</gene>
<dbReference type="GO" id="GO:0032784">
    <property type="term" value="P:regulation of DNA-templated transcription elongation"/>
    <property type="evidence" value="ECO:0007669"/>
    <property type="project" value="InterPro"/>
</dbReference>
<dbReference type="InterPro" id="IPR036953">
    <property type="entry name" value="GreA/GreB_C_sf"/>
</dbReference>
<dbReference type="Pfam" id="PF01272">
    <property type="entry name" value="GreA_GreB"/>
    <property type="match status" value="1"/>
</dbReference>
<dbReference type="SUPFAM" id="SSF54534">
    <property type="entry name" value="FKBP-like"/>
    <property type="match status" value="1"/>
</dbReference>
<keyword evidence="3" id="KW-0251">Elongation factor</keyword>
<dbReference type="AlphaFoldDB" id="A0A1M7BGD9"/>
<evidence type="ECO:0000313" key="4">
    <source>
        <dbReference type="Proteomes" id="UP000183208"/>
    </source>
</evidence>
<dbReference type="RefSeq" id="WP_074823399.1">
    <property type="nucleotide sequence ID" value="NZ_FNTI01000001.1"/>
</dbReference>
<evidence type="ECO:0000259" key="1">
    <source>
        <dbReference type="Pfam" id="PF01272"/>
    </source>
</evidence>
<evidence type="ECO:0000259" key="2">
    <source>
        <dbReference type="Pfam" id="PF14760"/>
    </source>
</evidence>
<dbReference type="Proteomes" id="UP000183208">
    <property type="component" value="Unassembled WGS sequence"/>
</dbReference>
<reference evidence="3 4" key="1">
    <citation type="submission" date="2016-10" db="EMBL/GenBank/DDBJ databases">
        <authorList>
            <person name="de Groot N.N."/>
        </authorList>
    </citation>
    <scope>NUCLEOTIDE SEQUENCE [LARGE SCALE GENOMIC DNA]</scope>
    <source>
        <strain evidence="3 4">GAS522</strain>
    </source>
</reference>
<dbReference type="Gene3D" id="1.10.286.20">
    <property type="match status" value="1"/>
</dbReference>
<dbReference type="GO" id="GO:0003677">
    <property type="term" value="F:DNA binding"/>
    <property type="evidence" value="ECO:0007669"/>
    <property type="project" value="InterPro"/>
</dbReference>
<proteinExistence type="predicted"/>
<dbReference type="EMBL" id="FNTI01000001">
    <property type="protein sequence ID" value="SED55130.1"/>
    <property type="molecule type" value="Genomic_DNA"/>
</dbReference>
<dbReference type="GO" id="GO:0006354">
    <property type="term" value="P:DNA-templated transcription elongation"/>
    <property type="evidence" value="ECO:0007669"/>
    <property type="project" value="TreeGrafter"/>
</dbReference>
<accession>A0A1M7BGD9</accession>
<feature type="domain" description="Transcription elongation factor GreA/GreB C-terminal" evidence="1">
    <location>
        <begin position="58"/>
        <end position="131"/>
    </location>
</feature>
<dbReference type="InterPro" id="IPR029462">
    <property type="entry name" value="Rnk_N"/>
</dbReference>
<sequence length="134" mass="14299">MTHLPRTQLPPIKIRQADRERLGHLADASAETFPATAEFLAREIERATVVPDTAPLVGIVGMESEVTFRDDATGLQKQVRLVYPNAADIDAGRVSVLTPIGAALIGLSAGQAISFETPSGEQRSLTVLDVRGPN</sequence>
<organism evidence="3 4">
    <name type="scientific">Bradyrhizobium lablabi</name>
    <dbReference type="NCBI Taxonomy" id="722472"/>
    <lineage>
        <taxon>Bacteria</taxon>
        <taxon>Pseudomonadati</taxon>
        <taxon>Pseudomonadota</taxon>
        <taxon>Alphaproteobacteria</taxon>
        <taxon>Hyphomicrobiales</taxon>
        <taxon>Nitrobacteraceae</taxon>
        <taxon>Bradyrhizobium</taxon>
    </lineage>
</organism>
<feature type="domain" description="Regulator of nucleoside diphosphate kinase N-terminal" evidence="2">
    <location>
        <begin position="10"/>
        <end position="50"/>
    </location>
</feature>
<dbReference type="PIRSF" id="PIRSF006092">
    <property type="entry name" value="GreA_GreB"/>
    <property type="match status" value="1"/>
</dbReference>
<dbReference type="PANTHER" id="PTHR30437">
    <property type="entry name" value="TRANSCRIPTION ELONGATION FACTOR GREA"/>
    <property type="match status" value="1"/>
</dbReference>
<protein>
    <submittedName>
        <fullName evidence="3">GreA/GreB family elongation factor</fullName>
    </submittedName>
</protein>
<name>A0A1M7BGD9_9BRAD</name>
<dbReference type="OrthoDB" id="192847at2"/>
<dbReference type="GO" id="GO:0003746">
    <property type="term" value="F:translation elongation factor activity"/>
    <property type="evidence" value="ECO:0007669"/>
    <property type="project" value="UniProtKB-KW"/>
</dbReference>
<dbReference type="GO" id="GO:0070063">
    <property type="term" value="F:RNA polymerase binding"/>
    <property type="evidence" value="ECO:0007669"/>
    <property type="project" value="InterPro"/>
</dbReference>